<gene>
    <name evidence="1" type="ORF">g.51434</name>
</gene>
<dbReference type="AlphaFoldDB" id="A0A1B6LVR2"/>
<feature type="non-terminal residue" evidence="1">
    <location>
        <position position="140"/>
    </location>
</feature>
<feature type="non-terminal residue" evidence="1">
    <location>
        <position position="1"/>
    </location>
</feature>
<name>A0A1B6LVR2_9HEMI</name>
<evidence type="ECO:0000313" key="1">
    <source>
        <dbReference type="EMBL" id="JAT27772.1"/>
    </source>
</evidence>
<proteinExistence type="predicted"/>
<organism evidence="1">
    <name type="scientific">Graphocephala atropunctata</name>
    <dbReference type="NCBI Taxonomy" id="36148"/>
    <lineage>
        <taxon>Eukaryota</taxon>
        <taxon>Metazoa</taxon>
        <taxon>Ecdysozoa</taxon>
        <taxon>Arthropoda</taxon>
        <taxon>Hexapoda</taxon>
        <taxon>Insecta</taxon>
        <taxon>Pterygota</taxon>
        <taxon>Neoptera</taxon>
        <taxon>Paraneoptera</taxon>
        <taxon>Hemiptera</taxon>
        <taxon>Auchenorrhyncha</taxon>
        <taxon>Membracoidea</taxon>
        <taxon>Cicadellidae</taxon>
        <taxon>Cicadellinae</taxon>
        <taxon>Cicadellini</taxon>
        <taxon>Graphocephala</taxon>
    </lineage>
</organism>
<reference evidence="1" key="1">
    <citation type="submission" date="2015-11" db="EMBL/GenBank/DDBJ databases">
        <title>De novo transcriptome assembly of four potential Pierce s Disease insect vectors from Arizona vineyards.</title>
        <authorList>
            <person name="Tassone E.E."/>
        </authorList>
    </citation>
    <scope>NUCLEOTIDE SEQUENCE</scope>
</reference>
<sequence length="140" mass="15758">LSCALFRTMICVFSNKRKIRAANKSVIATNIDELVSKRKQNKSRFVLRKKLSFYDDLTEDSDSLKGIQSILSNLSLPTPEALSGDDQVIQDHFVQDILETENVSVIFSTEEFSSNSISINEVMSVINNIKVDNEAKERPS</sequence>
<accession>A0A1B6LVR2</accession>
<dbReference type="EMBL" id="GEBQ01012205">
    <property type="protein sequence ID" value="JAT27772.1"/>
    <property type="molecule type" value="Transcribed_RNA"/>
</dbReference>
<protein>
    <submittedName>
        <fullName evidence="1">Uncharacterized protein</fullName>
    </submittedName>
</protein>